<accession>A0A8H6D8H5</accession>
<proteinExistence type="predicted"/>
<evidence type="ECO:0000313" key="2">
    <source>
        <dbReference type="Proteomes" id="UP000544331"/>
    </source>
</evidence>
<protein>
    <submittedName>
        <fullName evidence="1">Amino-acid oxidase</fullName>
    </submittedName>
</protein>
<comment type="caution">
    <text evidence="1">The sequence shown here is derived from an EMBL/GenBank/DDBJ whole genome shotgun (WGS) entry which is preliminary data.</text>
</comment>
<name>A0A8H6D8H5_9HYPO</name>
<dbReference type="Proteomes" id="UP000544331">
    <property type="component" value="Unassembled WGS sequence"/>
</dbReference>
<evidence type="ECO:0000313" key="1">
    <source>
        <dbReference type="EMBL" id="KAF5707983.1"/>
    </source>
</evidence>
<dbReference type="Gene3D" id="3.50.50.60">
    <property type="entry name" value="FAD/NAD(P)-binding domain"/>
    <property type="match status" value="1"/>
</dbReference>
<dbReference type="OrthoDB" id="7777654at2759"/>
<organism evidence="1 2">
    <name type="scientific">Fusarium mundagurra</name>
    <dbReference type="NCBI Taxonomy" id="1567541"/>
    <lineage>
        <taxon>Eukaryota</taxon>
        <taxon>Fungi</taxon>
        <taxon>Dikarya</taxon>
        <taxon>Ascomycota</taxon>
        <taxon>Pezizomycotina</taxon>
        <taxon>Sordariomycetes</taxon>
        <taxon>Hypocreomycetidae</taxon>
        <taxon>Hypocreales</taxon>
        <taxon>Nectriaceae</taxon>
        <taxon>Fusarium</taxon>
        <taxon>Fusarium fujikuroi species complex</taxon>
    </lineage>
</organism>
<gene>
    <name evidence="1" type="ORF">FMUND_10848</name>
</gene>
<reference evidence="1 2" key="1">
    <citation type="submission" date="2020-05" db="EMBL/GenBank/DDBJ databases">
        <title>Identification and distribution of gene clusters putatively required for synthesis of sphingolipid metabolism inhibitors in phylogenetically diverse species of the filamentous fungus Fusarium.</title>
        <authorList>
            <person name="Kim H.-S."/>
            <person name="Busman M."/>
            <person name="Brown D.W."/>
            <person name="Divon H."/>
            <person name="Uhlig S."/>
            <person name="Proctor R.H."/>
        </authorList>
    </citation>
    <scope>NUCLEOTIDE SEQUENCE [LARGE SCALE GENOMIC DNA]</scope>
    <source>
        <strain evidence="1 2">NRRL 66235</strain>
    </source>
</reference>
<dbReference type="EMBL" id="JAAOAN010000405">
    <property type="protein sequence ID" value="KAF5707983.1"/>
    <property type="molecule type" value="Genomic_DNA"/>
</dbReference>
<dbReference type="AlphaFoldDB" id="A0A8H6D8H5"/>
<keyword evidence="2" id="KW-1185">Reference proteome</keyword>
<sequence length="263" mass="29810">MFRHTPTSFTEHSSPQQDNKLKNLITDSSNLDRHQFLTHEVHSESTIPLIQYFIKCQEEDGTGSEKLFHDVKGSIGHHVRDRDIPDEAVQLQEILLSLTANGPRKDGEELHGSPTVTIVGAGVSGLCAGYKMKKAGFKFEIENKFIHISGYGETITYEYFNYLLKHQDGKLLALFPGLRECEKGKTCDDLFAHAVKPVMKLFWEVYKLEAPQPKFPEKCDYGAVKKAYAAITEEFGNYTLRPYLTDVAGWTEDALNVYDLLCR</sequence>
<dbReference type="Gene3D" id="1.10.405.10">
    <property type="entry name" value="Guanine Nucleotide Dissociation Inhibitor, domain 1"/>
    <property type="match status" value="1"/>
</dbReference>
<dbReference type="InterPro" id="IPR036188">
    <property type="entry name" value="FAD/NAD-bd_sf"/>
</dbReference>